<protein>
    <submittedName>
        <fullName evidence="2">Uncharacterized protein</fullName>
    </submittedName>
</protein>
<gene>
    <name evidence="2" type="ORF">FSB_LOCUS54467</name>
</gene>
<evidence type="ECO:0000256" key="1">
    <source>
        <dbReference type="SAM" id="Phobius"/>
    </source>
</evidence>
<keyword evidence="1" id="KW-0472">Membrane</keyword>
<reference evidence="2" key="1">
    <citation type="submission" date="2018-02" db="EMBL/GenBank/DDBJ databases">
        <authorList>
            <person name="Cohen D.B."/>
            <person name="Kent A.D."/>
        </authorList>
    </citation>
    <scope>NUCLEOTIDE SEQUENCE</scope>
</reference>
<organism evidence="2">
    <name type="scientific">Fagus sylvatica</name>
    <name type="common">Beechnut</name>
    <dbReference type="NCBI Taxonomy" id="28930"/>
    <lineage>
        <taxon>Eukaryota</taxon>
        <taxon>Viridiplantae</taxon>
        <taxon>Streptophyta</taxon>
        <taxon>Embryophyta</taxon>
        <taxon>Tracheophyta</taxon>
        <taxon>Spermatophyta</taxon>
        <taxon>Magnoliopsida</taxon>
        <taxon>eudicotyledons</taxon>
        <taxon>Gunneridae</taxon>
        <taxon>Pentapetalae</taxon>
        <taxon>rosids</taxon>
        <taxon>fabids</taxon>
        <taxon>Fagales</taxon>
        <taxon>Fagaceae</taxon>
        <taxon>Fagus</taxon>
    </lineage>
</organism>
<keyword evidence="1" id="KW-0812">Transmembrane</keyword>
<feature type="transmembrane region" description="Helical" evidence="1">
    <location>
        <begin position="67"/>
        <end position="87"/>
    </location>
</feature>
<proteinExistence type="predicted"/>
<dbReference type="AlphaFoldDB" id="A0A2N9IQE9"/>
<evidence type="ECO:0000313" key="2">
    <source>
        <dbReference type="EMBL" id="SPD26585.1"/>
    </source>
</evidence>
<dbReference type="EMBL" id="OIVN01006159">
    <property type="protein sequence ID" value="SPD26585.1"/>
    <property type="molecule type" value="Genomic_DNA"/>
</dbReference>
<feature type="transmembrane region" description="Helical" evidence="1">
    <location>
        <begin position="40"/>
        <end position="60"/>
    </location>
</feature>
<keyword evidence="1" id="KW-1133">Transmembrane helix</keyword>
<name>A0A2N9IQE9_FAGSY</name>
<sequence length="94" mass="10544">MECRSWPGVDPFLRRSRPGVELDLGLGWSVDLGLGGAPTLAWGGAPELDWVCVGIIYVIFCVEIVELGLCVVLFTVWIWVCVGLIWLPELELWW</sequence>
<accession>A0A2N9IQE9</accession>